<dbReference type="Pfam" id="PF10242">
    <property type="entry name" value="L_HMGIC_fpl"/>
    <property type="match status" value="1"/>
</dbReference>
<evidence type="ECO:0000256" key="5">
    <source>
        <dbReference type="SAM" id="Phobius"/>
    </source>
</evidence>
<keyword evidence="3 5" id="KW-1133">Transmembrane helix</keyword>
<evidence type="ECO:0008006" key="8">
    <source>
        <dbReference type="Google" id="ProtNLM"/>
    </source>
</evidence>
<feature type="transmembrane region" description="Helical" evidence="5">
    <location>
        <begin position="97"/>
        <end position="115"/>
    </location>
</feature>
<keyword evidence="2 5" id="KW-0812">Transmembrane</keyword>
<comment type="subcellular location">
    <subcellularLocation>
        <location evidence="1">Membrane</location>
        <topology evidence="1">Multi-pass membrane protein</topology>
    </subcellularLocation>
</comment>
<feature type="transmembrane region" description="Helical" evidence="5">
    <location>
        <begin position="159"/>
        <end position="184"/>
    </location>
</feature>
<protein>
    <recommendedName>
        <fullName evidence="8">Lens fiber membrane intrinsic protein</fullName>
    </recommendedName>
</protein>
<dbReference type="Gene3D" id="1.20.140.150">
    <property type="match status" value="1"/>
</dbReference>
<organism evidence="6 7">
    <name type="scientific">Mizuhopecten yessoensis</name>
    <name type="common">Japanese scallop</name>
    <name type="synonym">Patinopecten yessoensis</name>
    <dbReference type="NCBI Taxonomy" id="6573"/>
    <lineage>
        <taxon>Eukaryota</taxon>
        <taxon>Metazoa</taxon>
        <taxon>Spiralia</taxon>
        <taxon>Lophotrochozoa</taxon>
        <taxon>Mollusca</taxon>
        <taxon>Bivalvia</taxon>
        <taxon>Autobranchia</taxon>
        <taxon>Pteriomorphia</taxon>
        <taxon>Pectinida</taxon>
        <taxon>Pectinoidea</taxon>
        <taxon>Pectinidae</taxon>
        <taxon>Mizuhopecten</taxon>
    </lineage>
</organism>
<keyword evidence="7" id="KW-1185">Reference proteome</keyword>
<proteinExistence type="predicted"/>
<feature type="transmembrane region" description="Helical" evidence="5">
    <location>
        <begin position="124"/>
        <end position="147"/>
    </location>
</feature>
<dbReference type="EMBL" id="NEDP02000210">
    <property type="protein sequence ID" value="OWF56369.1"/>
    <property type="molecule type" value="Genomic_DNA"/>
</dbReference>
<evidence type="ECO:0000313" key="7">
    <source>
        <dbReference type="Proteomes" id="UP000242188"/>
    </source>
</evidence>
<dbReference type="AlphaFoldDB" id="A0A210R5P8"/>
<evidence type="ECO:0000313" key="6">
    <source>
        <dbReference type="EMBL" id="OWF56369.1"/>
    </source>
</evidence>
<gene>
    <name evidence="6" type="ORF">KP79_PYT14403</name>
</gene>
<accession>A0A210R5P8</accession>
<dbReference type="GO" id="GO:0016020">
    <property type="term" value="C:membrane"/>
    <property type="evidence" value="ECO:0007669"/>
    <property type="project" value="UniProtKB-SubCell"/>
</dbReference>
<dbReference type="Proteomes" id="UP000242188">
    <property type="component" value="Unassembled WGS sequence"/>
</dbReference>
<comment type="caution">
    <text evidence="6">The sequence shown here is derived from an EMBL/GenBank/DDBJ whole genome shotgun (WGS) entry which is preliminary data.</text>
</comment>
<name>A0A210R5P8_MIZYE</name>
<dbReference type="InterPro" id="IPR019372">
    <property type="entry name" value="LHFPL"/>
</dbReference>
<sequence length="210" mass="23102">MGIMESFKNKCFGLDVPGSKYIAGVVFLSFICYFLQSLGLVTPYWVKYDQGSSLATVGYFYGIWSECSTTTSGPTACVTWDSGSLTGTFRAAQAFELLAFIFQTGAEVGMIIFAFHDSKKFHKVIAVVIGSLFLVSSVLTLMGAILFSSDNSVGGSFSWAFGLSIFGGITSVPFGLFFVYIFFITKQRKDNYKKTPRVKVTFVKNTNLKF</sequence>
<keyword evidence="4 5" id="KW-0472">Membrane</keyword>
<feature type="transmembrane region" description="Helical" evidence="5">
    <location>
        <begin position="21"/>
        <end position="46"/>
    </location>
</feature>
<evidence type="ECO:0000256" key="3">
    <source>
        <dbReference type="ARBA" id="ARBA00022989"/>
    </source>
</evidence>
<evidence type="ECO:0000256" key="1">
    <source>
        <dbReference type="ARBA" id="ARBA00004141"/>
    </source>
</evidence>
<evidence type="ECO:0000256" key="2">
    <source>
        <dbReference type="ARBA" id="ARBA00022692"/>
    </source>
</evidence>
<reference evidence="6 7" key="1">
    <citation type="journal article" date="2017" name="Nat. Ecol. Evol.">
        <title>Scallop genome provides insights into evolution of bilaterian karyotype and development.</title>
        <authorList>
            <person name="Wang S."/>
            <person name="Zhang J."/>
            <person name="Jiao W."/>
            <person name="Li J."/>
            <person name="Xun X."/>
            <person name="Sun Y."/>
            <person name="Guo X."/>
            <person name="Huan P."/>
            <person name="Dong B."/>
            <person name="Zhang L."/>
            <person name="Hu X."/>
            <person name="Sun X."/>
            <person name="Wang J."/>
            <person name="Zhao C."/>
            <person name="Wang Y."/>
            <person name="Wang D."/>
            <person name="Huang X."/>
            <person name="Wang R."/>
            <person name="Lv J."/>
            <person name="Li Y."/>
            <person name="Zhang Z."/>
            <person name="Liu B."/>
            <person name="Lu W."/>
            <person name="Hui Y."/>
            <person name="Liang J."/>
            <person name="Zhou Z."/>
            <person name="Hou R."/>
            <person name="Li X."/>
            <person name="Liu Y."/>
            <person name="Li H."/>
            <person name="Ning X."/>
            <person name="Lin Y."/>
            <person name="Zhao L."/>
            <person name="Xing Q."/>
            <person name="Dou J."/>
            <person name="Li Y."/>
            <person name="Mao J."/>
            <person name="Guo H."/>
            <person name="Dou H."/>
            <person name="Li T."/>
            <person name="Mu C."/>
            <person name="Jiang W."/>
            <person name="Fu Q."/>
            <person name="Fu X."/>
            <person name="Miao Y."/>
            <person name="Liu J."/>
            <person name="Yu Q."/>
            <person name="Li R."/>
            <person name="Liao H."/>
            <person name="Li X."/>
            <person name="Kong Y."/>
            <person name="Jiang Z."/>
            <person name="Chourrout D."/>
            <person name="Li R."/>
            <person name="Bao Z."/>
        </authorList>
    </citation>
    <scope>NUCLEOTIDE SEQUENCE [LARGE SCALE GENOMIC DNA]</scope>
    <source>
        <strain evidence="6 7">PY_sf001</strain>
    </source>
</reference>
<evidence type="ECO:0000256" key="4">
    <source>
        <dbReference type="ARBA" id="ARBA00023136"/>
    </source>
</evidence>